<dbReference type="AlphaFoldDB" id="A0A438K7V2"/>
<dbReference type="GO" id="GO:0004672">
    <property type="term" value="F:protein kinase activity"/>
    <property type="evidence" value="ECO:0007669"/>
    <property type="project" value="InterPro"/>
</dbReference>
<protein>
    <submittedName>
        <fullName evidence="3">Putative serine/threonine-protein kinase SIS8</fullName>
    </submittedName>
</protein>
<feature type="domain" description="Protein kinase" evidence="2">
    <location>
        <begin position="99"/>
        <end position="232"/>
    </location>
</feature>
<gene>
    <name evidence="3" type="primary">SIS8_15</name>
    <name evidence="3" type="ORF">CK203_003616</name>
</gene>
<dbReference type="SUPFAM" id="SSF56112">
    <property type="entry name" value="Protein kinase-like (PK-like)"/>
    <property type="match status" value="1"/>
</dbReference>
<evidence type="ECO:0000259" key="2">
    <source>
        <dbReference type="PROSITE" id="PS50011"/>
    </source>
</evidence>
<keyword evidence="3" id="KW-0418">Kinase</keyword>
<feature type="compositionally biased region" description="Polar residues" evidence="1">
    <location>
        <begin position="1"/>
        <end position="29"/>
    </location>
</feature>
<dbReference type="PANTHER" id="PTHR44329">
    <property type="entry name" value="SERINE/THREONINE-PROTEIN KINASE TNNI3K-RELATED"/>
    <property type="match status" value="1"/>
</dbReference>
<dbReference type="InterPro" id="IPR011009">
    <property type="entry name" value="Kinase-like_dom_sf"/>
</dbReference>
<evidence type="ECO:0000256" key="1">
    <source>
        <dbReference type="SAM" id="MobiDB-lite"/>
    </source>
</evidence>
<accession>A0A438K7V2</accession>
<dbReference type="InterPro" id="IPR051681">
    <property type="entry name" value="Ser/Thr_Kinases-Pseudokinases"/>
</dbReference>
<evidence type="ECO:0000313" key="3">
    <source>
        <dbReference type="EMBL" id="RVX17279.1"/>
    </source>
</evidence>
<feature type="region of interest" description="Disordered" evidence="1">
    <location>
        <begin position="1"/>
        <end position="32"/>
    </location>
</feature>
<sequence>MYTNGNTNKKTTIFSPRITSPASASSSGKQGKHGTAQVQTCCFGKCVKMGSSVSQPHQQNQQATAKVEQQQERHGEQSSKNGKARKSLRIVQGLGKKQIEFQELVAEGSTARVYKGTWRGLDVAVKCIFPEYFHNNEGAVLFFTQELDTLSRQRHRSVLQLMGACLRPPDHGWLVTEFLSTTLKEWLHGRGERGEERTAPLPPFWERLAKALEIAEAMQYLHDQRPMVIIAI</sequence>
<feature type="region of interest" description="Disordered" evidence="1">
    <location>
        <begin position="53"/>
        <end position="87"/>
    </location>
</feature>
<feature type="compositionally biased region" description="Polar residues" evidence="1">
    <location>
        <begin position="53"/>
        <end position="68"/>
    </location>
</feature>
<dbReference type="PANTHER" id="PTHR44329:SF11">
    <property type="entry name" value="OS09G0443600 PROTEIN"/>
    <property type="match status" value="1"/>
</dbReference>
<proteinExistence type="predicted"/>
<keyword evidence="3" id="KW-0808">Transferase</keyword>
<comment type="caution">
    <text evidence="3">The sequence shown here is derived from an EMBL/GenBank/DDBJ whole genome shotgun (WGS) entry which is preliminary data.</text>
</comment>
<dbReference type="GO" id="GO:0005524">
    <property type="term" value="F:ATP binding"/>
    <property type="evidence" value="ECO:0007669"/>
    <property type="project" value="InterPro"/>
</dbReference>
<dbReference type="PROSITE" id="PS50011">
    <property type="entry name" value="PROTEIN_KINASE_DOM"/>
    <property type="match status" value="1"/>
</dbReference>
<organism evidence="3 4">
    <name type="scientific">Vitis vinifera</name>
    <name type="common">Grape</name>
    <dbReference type="NCBI Taxonomy" id="29760"/>
    <lineage>
        <taxon>Eukaryota</taxon>
        <taxon>Viridiplantae</taxon>
        <taxon>Streptophyta</taxon>
        <taxon>Embryophyta</taxon>
        <taxon>Tracheophyta</taxon>
        <taxon>Spermatophyta</taxon>
        <taxon>Magnoliopsida</taxon>
        <taxon>eudicotyledons</taxon>
        <taxon>Gunneridae</taxon>
        <taxon>Pentapetalae</taxon>
        <taxon>rosids</taxon>
        <taxon>Vitales</taxon>
        <taxon>Vitaceae</taxon>
        <taxon>Viteae</taxon>
        <taxon>Vitis</taxon>
    </lineage>
</organism>
<name>A0A438K7V2_VITVI</name>
<dbReference type="EMBL" id="QGNW01000013">
    <property type="protein sequence ID" value="RVX17279.1"/>
    <property type="molecule type" value="Genomic_DNA"/>
</dbReference>
<dbReference type="Pfam" id="PF07714">
    <property type="entry name" value="PK_Tyr_Ser-Thr"/>
    <property type="match status" value="1"/>
</dbReference>
<evidence type="ECO:0000313" key="4">
    <source>
        <dbReference type="Proteomes" id="UP000288805"/>
    </source>
</evidence>
<reference evidence="3 4" key="1">
    <citation type="journal article" date="2018" name="PLoS Genet.">
        <title>Population sequencing reveals clonal diversity and ancestral inbreeding in the grapevine cultivar Chardonnay.</title>
        <authorList>
            <person name="Roach M.J."/>
            <person name="Johnson D.L."/>
            <person name="Bohlmann J."/>
            <person name="van Vuuren H.J."/>
            <person name="Jones S.J."/>
            <person name="Pretorius I.S."/>
            <person name="Schmidt S.A."/>
            <person name="Borneman A.R."/>
        </authorList>
    </citation>
    <scope>NUCLEOTIDE SEQUENCE [LARGE SCALE GENOMIC DNA]</scope>
    <source>
        <strain evidence="4">cv. Chardonnay</strain>
        <tissue evidence="3">Leaf</tissue>
    </source>
</reference>
<dbReference type="Proteomes" id="UP000288805">
    <property type="component" value="Unassembled WGS sequence"/>
</dbReference>
<dbReference type="InterPro" id="IPR000719">
    <property type="entry name" value="Prot_kinase_dom"/>
</dbReference>
<dbReference type="Gene3D" id="1.10.510.10">
    <property type="entry name" value="Transferase(Phosphotransferase) domain 1"/>
    <property type="match status" value="1"/>
</dbReference>
<dbReference type="InterPro" id="IPR001245">
    <property type="entry name" value="Ser-Thr/Tyr_kinase_cat_dom"/>
</dbReference>